<name>A0A8J7LW19_9RHOB</name>
<feature type="chain" id="PRO_5035259929" evidence="1">
    <location>
        <begin position="25"/>
        <end position="280"/>
    </location>
</feature>
<sequence>MTQKTAKSVTLAALMIAGGTAAFAQDTGVQITNDAATDAVEAIETDINDDYRRGYDADRFGNSRRPLGWRGSVAASMNATSGNSDTTDLGIGSRFGYGTENWDHDFTLSYNYSESENTRTANTFLGAYDASRYFNERFYGYGKLRYANDEFGAFEEDGFVGFGVGYRLIDNDNFHWRVQGGPGYRITQARGADNSVREGAALLGSRMYWSLNDNVTLTNDTDILSSSADTLVSNDLGVNVSLSGPLSLRTSVRTDYHTDPAAGQASTSNTFGVSLVYKFN</sequence>
<reference evidence="2" key="1">
    <citation type="submission" date="2020-10" db="EMBL/GenBank/DDBJ databases">
        <title>Paenihalocynthiibacter styelae gen. nov., sp. nov., isolated from stalked sea squirt Styela clava.</title>
        <authorList>
            <person name="Kim Y.-O."/>
            <person name="Yoon J.-H."/>
        </authorList>
    </citation>
    <scope>NUCLEOTIDE SEQUENCE</scope>
    <source>
        <strain evidence="2">MYP1-1</strain>
    </source>
</reference>
<dbReference type="EMBL" id="JADCKQ010000005">
    <property type="protein sequence ID" value="MBI1493792.1"/>
    <property type="molecule type" value="Genomic_DNA"/>
</dbReference>
<evidence type="ECO:0000313" key="2">
    <source>
        <dbReference type="EMBL" id="MBI1493792.1"/>
    </source>
</evidence>
<keyword evidence="3" id="KW-1185">Reference proteome</keyword>
<gene>
    <name evidence="2" type="ORF">H1D41_09115</name>
</gene>
<protein>
    <submittedName>
        <fullName evidence="2">DUF481 domain-containing protein</fullName>
    </submittedName>
</protein>
<evidence type="ECO:0000313" key="3">
    <source>
        <dbReference type="Proteomes" id="UP000640583"/>
    </source>
</evidence>
<dbReference type="AlphaFoldDB" id="A0A8J7LW19"/>
<dbReference type="Pfam" id="PF04338">
    <property type="entry name" value="DUF481"/>
    <property type="match status" value="1"/>
</dbReference>
<comment type="caution">
    <text evidence="2">The sequence shown here is derived from an EMBL/GenBank/DDBJ whole genome shotgun (WGS) entry which is preliminary data.</text>
</comment>
<dbReference type="Proteomes" id="UP000640583">
    <property type="component" value="Unassembled WGS sequence"/>
</dbReference>
<feature type="signal peptide" evidence="1">
    <location>
        <begin position="1"/>
        <end position="24"/>
    </location>
</feature>
<keyword evidence="1" id="KW-0732">Signal</keyword>
<organism evidence="2 3">
    <name type="scientific">Halocynthiibacter styelae</name>
    <dbReference type="NCBI Taxonomy" id="2761955"/>
    <lineage>
        <taxon>Bacteria</taxon>
        <taxon>Pseudomonadati</taxon>
        <taxon>Pseudomonadota</taxon>
        <taxon>Alphaproteobacteria</taxon>
        <taxon>Rhodobacterales</taxon>
        <taxon>Paracoccaceae</taxon>
        <taxon>Halocynthiibacter</taxon>
    </lineage>
</organism>
<dbReference type="RefSeq" id="WP_228848607.1">
    <property type="nucleotide sequence ID" value="NZ_JADCKQ010000005.1"/>
</dbReference>
<accession>A0A8J7LW19</accession>
<evidence type="ECO:0000256" key="1">
    <source>
        <dbReference type="SAM" id="SignalP"/>
    </source>
</evidence>
<proteinExistence type="predicted"/>
<dbReference type="InterPro" id="IPR007433">
    <property type="entry name" value="DUF481"/>
</dbReference>